<dbReference type="AlphaFoldDB" id="A0A166SVN9"/>
<evidence type="ECO:0000256" key="1">
    <source>
        <dbReference type="SAM" id="MobiDB-lite"/>
    </source>
</evidence>
<feature type="compositionally biased region" description="Polar residues" evidence="1">
    <location>
        <begin position="55"/>
        <end position="66"/>
    </location>
</feature>
<feature type="region of interest" description="Disordered" evidence="1">
    <location>
        <begin position="24"/>
        <end position="74"/>
    </location>
</feature>
<feature type="region of interest" description="Disordered" evidence="1">
    <location>
        <begin position="113"/>
        <end position="167"/>
    </location>
</feature>
<evidence type="ECO:0000313" key="2">
    <source>
        <dbReference type="EMBL" id="KZL71271.1"/>
    </source>
</evidence>
<name>A0A166SVN9_9PEZI</name>
<feature type="compositionally biased region" description="Basic and acidic residues" evidence="1">
    <location>
        <begin position="127"/>
        <end position="156"/>
    </location>
</feature>
<evidence type="ECO:0000313" key="3">
    <source>
        <dbReference type="Proteomes" id="UP000076552"/>
    </source>
</evidence>
<reference evidence="2 3" key="1">
    <citation type="submission" date="2015-06" db="EMBL/GenBank/DDBJ databases">
        <title>Survival trade-offs in plant roots during colonization by closely related pathogenic and mutualistic fungi.</title>
        <authorList>
            <person name="Hacquard S."/>
            <person name="Kracher B."/>
            <person name="Hiruma K."/>
            <person name="Weinman A."/>
            <person name="Muench P."/>
            <person name="Garrido Oter R."/>
            <person name="Ver Loren van Themaat E."/>
            <person name="Dallerey J.-F."/>
            <person name="Damm U."/>
            <person name="Henrissat B."/>
            <person name="Lespinet O."/>
            <person name="Thon M."/>
            <person name="Kemen E."/>
            <person name="McHardy A.C."/>
            <person name="Schulze-Lefert P."/>
            <person name="O'Connell R.J."/>
        </authorList>
    </citation>
    <scope>NUCLEOTIDE SEQUENCE [LARGE SCALE GENOMIC DNA]</scope>
    <source>
        <strain evidence="2 3">0861</strain>
    </source>
</reference>
<gene>
    <name evidence="2" type="ORF">CT0861_09645</name>
</gene>
<organism evidence="2 3">
    <name type="scientific">Colletotrichum tofieldiae</name>
    <dbReference type="NCBI Taxonomy" id="708197"/>
    <lineage>
        <taxon>Eukaryota</taxon>
        <taxon>Fungi</taxon>
        <taxon>Dikarya</taxon>
        <taxon>Ascomycota</taxon>
        <taxon>Pezizomycotina</taxon>
        <taxon>Sordariomycetes</taxon>
        <taxon>Hypocreomycetidae</taxon>
        <taxon>Glomerellales</taxon>
        <taxon>Glomerellaceae</taxon>
        <taxon>Colletotrichum</taxon>
        <taxon>Colletotrichum spaethianum species complex</taxon>
    </lineage>
</organism>
<accession>A0A166SVN9</accession>
<sequence>MAWPRIAAVGWGLREVPTHASYHNRRWDQAPRNTAEGDQNRKEASTFSLLRKTPSDNQSGCPTRQRTLTERQGICRRKAVNTSLPRRWDHLPRVSRSLIVVWEGRQIGDRNAKTLSIRRNQPALSSPDERHEKQGKLSEERGSSRRAVPRDRRDSDSDYAGPRQPLRNVDRLDSNVCLLAGCSALAQSLGYELPAREWLKLRNRSHSLVIAFDWLSGLVSPPFQSRRPWQIWAVAKQCGPLIVHLAKLRHGYA</sequence>
<keyword evidence="3" id="KW-1185">Reference proteome</keyword>
<protein>
    <submittedName>
        <fullName evidence="2">Uncharacterized protein</fullName>
    </submittedName>
</protein>
<proteinExistence type="predicted"/>
<feature type="compositionally biased region" description="Polar residues" evidence="1">
    <location>
        <begin position="113"/>
        <end position="124"/>
    </location>
</feature>
<dbReference type="Proteomes" id="UP000076552">
    <property type="component" value="Unassembled WGS sequence"/>
</dbReference>
<dbReference type="EMBL" id="LFIV01000075">
    <property type="protein sequence ID" value="KZL71271.1"/>
    <property type="molecule type" value="Genomic_DNA"/>
</dbReference>
<comment type="caution">
    <text evidence="2">The sequence shown here is derived from an EMBL/GenBank/DDBJ whole genome shotgun (WGS) entry which is preliminary data.</text>
</comment>